<feature type="non-terminal residue" evidence="9">
    <location>
        <position position="1"/>
    </location>
</feature>
<evidence type="ECO:0000256" key="5">
    <source>
        <dbReference type="ARBA" id="ARBA00023239"/>
    </source>
</evidence>
<dbReference type="AlphaFoldDB" id="A0A813IK58"/>
<dbReference type="InterPro" id="IPR000445">
    <property type="entry name" value="HhH_motif"/>
</dbReference>
<dbReference type="GO" id="GO:0006289">
    <property type="term" value="P:nucleotide-excision repair"/>
    <property type="evidence" value="ECO:0007669"/>
    <property type="project" value="TreeGrafter"/>
</dbReference>
<evidence type="ECO:0000256" key="2">
    <source>
        <dbReference type="ARBA" id="ARBA00022763"/>
    </source>
</evidence>
<evidence type="ECO:0000256" key="4">
    <source>
        <dbReference type="ARBA" id="ARBA00023204"/>
    </source>
</evidence>
<evidence type="ECO:0000259" key="8">
    <source>
        <dbReference type="SMART" id="SM00478"/>
    </source>
</evidence>
<dbReference type="Gene3D" id="1.10.340.30">
    <property type="entry name" value="Hypothetical protein, domain 2"/>
    <property type="match status" value="1"/>
</dbReference>
<organism evidence="9 10">
    <name type="scientific">Polarella glacialis</name>
    <name type="common">Dinoflagellate</name>
    <dbReference type="NCBI Taxonomy" id="89957"/>
    <lineage>
        <taxon>Eukaryota</taxon>
        <taxon>Sar</taxon>
        <taxon>Alveolata</taxon>
        <taxon>Dinophyceae</taxon>
        <taxon>Suessiales</taxon>
        <taxon>Suessiaceae</taxon>
        <taxon>Polarella</taxon>
    </lineage>
</organism>
<dbReference type="EMBL" id="CAJNNW010009067">
    <property type="protein sequence ID" value="CAE8650657.1"/>
    <property type="molecule type" value="Genomic_DNA"/>
</dbReference>
<dbReference type="Proteomes" id="UP000626109">
    <property type="component" value="Unassembled WGS sequence"/>
</dbReference>
<evidence type="ECO:0000256" key="7">
    <source>
        <dbReference type="SAM" id="MobiDB-lite"/>
    </source>
</evidence>
<dbReference type="Pfam" id="PF00633">
    <property type="entry name" value="HHH"/>
    <property type="match status" value="1"/>
</dbReference>
<keyword evidence="3" id="KW-0378">Hydrolase</keyword>
<dbReference type="InterPro" id="IPR023170">
    <property type="entry name" value="HhH_base_excis_C"/>
</dbReference>
<gene>
    <name evidence="9" type="ORF">PGLA2088_LOCUS8444</name>
</gene>
<dbReference type="InterPro" id="IPR011257">
    <property type="entry name" value="DNA_glycosylase"/>
</dbReference>
<keyword evidence="6" id="KW-0326">Glycosidase</keyword>
<dbReference type="InterPro" id="IPR004036">
    <property type="entry name" value="Endonuclease-III-like_CS2"/>
</dbReference>
<dbReference type="PROSITE" id="PS01155">
    <property type="entry name" value="ENDONUCLEASE_III_2"/>
    <property type="match status" value="1"/>
</dbReference>
<evidence type="ECO:0000256" key="3">
    <source>
        <dbReference type="ARBA" id="ARBA00022801"/>
    </source>
</evidence>
<protein>
    <recommendedName>
        <fullName evidence="8">HhH-GPD domain-containing protein</fullName>
    </recommendedName>
</protein>
<dbReference type="SMART" id="SM00478">
    <property type="entry name" value="ENDO3c"/>
    <property type="match status" value="1"/>
</dbReference>
<name>A0A813IK58_POLGL</name>
<dbReference type="PANTHER" id="PTHR43286:SF1">
    <property type="entry name" value="ENDONUCLEASE III-LIKE PROTEIN 1"/>
    <property type="match status" value="1"/>
</dbReference>
<keyword evidence="2" id="KW-0227">DNA damage</keyword>
<reference evidence="9" key="1">
    <citation type="submission" date="2021-02" db="EMBL/GenBank/DDBJ databases">
        <authorList>
            <person name="Dougan E. K."/>
            <person name="Rhodes N."/>
            <person name="Thang M."/>
            <person name="Chan C."/>
        </authorList>
    </citation>
    <scope>NUCLEOTIDE SEQUENCE</scope>
</reference>
<sequence length="298" mass="32916">QQQHPSMAPPRRSPAAGRPRLVRASPVLKPKVKAQSRSRTPPQTWKADYPLLKGLRARRNAPVDFVGCEKLADPRASKADFEWQCLVAAMLSSLTRDQANAEAMACLRIHGNSAKNIAATPEAKLRKLIIKVGFPKVKAKSLRASAKMCLEQHGGRIPRTIEGLMALPGVGPKMAYLVMTTALNQQPGICVDTHVHRIANMLRWVRTKTPEETRVALESWLPKKEWPDINILLVGVGQMQQQAVQDLVEAGLALGSRRAPAALKLMKRMGVPLRRDRWPMLDAAAAKNPDLGKLLKRC</sequence>
<evidence type="ECO:0000313" key="10">
    <source>
        <dbReference type="Proteomes" id="UP000626109"/>
    </source>
</evidence>
<dbReference type="GO" id="GO:0006285">
    <property type="term" value="P:base-excision repair, AP site formation"/>
    <property type="evidence" value="ECO:0007669"/>
    <property type="project" value="TreeGrafter"/>
</dbReference>
<keyword evidence="4" id="KW-0234">DNA repair</keyword>
<dbReference type="SUPFAM" id="SSF48150">
    <property type="entry name" value="DNA-glycosylase"/>
    <property type="match status" value="1"/>
</dbReference>
<dbReference type="GO" id="GO:0005634">
    <property type="term" value="C:nucleus"/>
    <property type="evidence" value="ECO:0007669"/>
    <property type="project" value="TreeGrafter"/>
</dbReference>
<dbReference type="CDD" id="cd00056">
    <property type="entry name" value="ENDO3c"/>
    <property type="match status" value="1"/>
</dbReference>
<evidence type="ECO:0000256" key="1">
    <source>
        <dbReference type="ARBA" id="ARBA00008343"/>
    </source>
</evidence>
<dbReference type="PANTHER" id="PTHR43286">
    <property type="entry name" value="ENDONUCLEASE III-LIKE PROTEIN 1"/>
    <property type="match status" value="1"/>
</dbReference>
<dbReference type="GO" id="GO:0003906">
    <property type="term" value="F:DNA-(apurinic or apyrimidinic site) endonuclease activity"/>
    <property type="evidence" value="ECO:0007669"/>
    <property type="project" value="TreeGrafter"/>
</dbReference>
<dbReference type="InterPro" id="IPR003265">
    <property type="entry name" value="HhH-GPD_domain"/>
</dbReference>
<comment type="similarity">
    <text evidence="1">Belongs to the Nth/MutY family.</text>
</comment>
<dbReference type="FunFam" id="1.10.340.30:FF:000001">
    <property type="entry name" value="Endonuclease III"/>
    <property type="match status" value="1"/>
</dbReference>
<dbReference type="GO" id="GO:0003677">
    <property type="term" value="F:DNA binding"/>
    <property type="evidence" value="ECO:0007669"/>
    <property type="project" value="InterPro"/>
</dbReference>
<dbReference type="Pfam" id="PF00730">
    <property type="entry name" value="HhH-GPD"/>
    <property type="match status" value="1"/>
</dbReference>
<dbReference type="Gene3D" id="1.10.1670.10">
    <property type="entry name" value="Helix-hairpin-Helix base-excision DNA repair enzymes (C-terminal)"/>
    <property type="match status" value="1"/>
</dbReference>
<dbReference type="GO" id="GO:0016829">
    <property type="term" value="F:lyase activity"/>
    <property type="evidence" value="ECO:0007669"/>
    <property type="project" value="UniProtKB-KW"/>
</dbReference>
<feature type="domain" description="HhH-GPD" evidence="8">
    <location>
        <begin position="91"/>
        <end position="239"/>
    </location>
</feature>
<evidence type="ECO:0000256" key="6">
    <source>
        <dbReference type="ARBA" id="ARBA00023295"/>
    </source>
</evidence>
<feature type="region of interest" description="Disordered" evidence="7">
    <location>
        <begin position="1"/>
        <end position="45"/>
    </location>
</feature>
<dbReference type="GO" id="GO:0000703">
    <property type="term" value="F:oxidized pyrimidine nucleobase lesion DNA N-glycosylase activity"/>
    <property type="evidence" value="ECO:0007669"/>
    <property type="project" value="TreeGrafter"/>
</dbReference>
<evidence type="ECO:0000313" key="9">
    <source>
        <dbReference type="EMBL" id="CAE8650657.1"/>
    </source>
</evidence>
<accession>A0A813IK58</accession>
<comment type="caution">
    <text evidence="9">The sequence shown here is derived from an EMBL/GenBank/DDBJ whole genome shotgun (WGS) entry which is preliminary data.</text>
</comment>
<keyword evidence="5" id="KW-0456">Lyase</keyword>
<proteinExistence type="inferred from homology"/>